<evidence type="ECO:0000313" key="4">
    <source>
        <dbReference type="Proteomes" id="UP001302812"/>
    </source>
</evidence>
<organism evidence="3 4">
    <name type="scientific">Canariomyces notabilis</name>
    <dbReference type="NCBI Taxonomy" id="2074819"/>
    <lineage>
        <taxon>Eukaryota</taxon>
        <taxon>Fungi</taxon>
        <taxon>Dikarya</taxon>
        <taxon>Ascomycota</taxon>
        <taxon>Pezizomycotina</taxon>
        <taxon>Sordariomycetes</taxon>
        <taxon>Sordariomycetidae</taxon>
        <taxon>Sordariales</taxon>
        <taxon>Chaetomiaceae</taxon>
        <taxon>Canariomyces</taxon>
    </lineage>
</organism>
<accession>A0AAN6QBW9</accession>
<gene>
    <name evidence="3" type="ORF">N656DRAFT_802683</name>
</gene>
<evidence type="ECO:0000313" key="3">
    <source>
        <dbReference type="EMBL" id="KAK4107387.1"/>
    </source>
</evidence>
<protein>
    <recommendedName>
        <fullName evidence="2">DUF6604 domain-containing protein</fullName>
    </recommendedName>
</protein>
<dbReference type="GeneID" id="89942398"/>
<feature type="domain" description="DUF6604" evidence="2">
    <location>
        <begin position="70"/>
        <end position="175"/>
    </location>
</feature>
<comment type="caution">
    <text evidence="3">The sequence shown here is derived from an EMBL/GenBank/DDBJ whole genome shotgun (WGS) entry which is preliminary data.</text>
</comment>
<proteinExistence type="predicted"/>
<dbReference type="AlphaFoldDB" id="A0AAN6QBW9"/>
<dbReference type="PANTHER" id="PTHR38795:SF1">
    <property type="entry name" value="DUF6604 DOMAIN-CONTAINING PROTEIN"/>
    <property type="match status" value="1"/>
</dbReference>
<reference evidence="3" key="2">
    <citation type="submission" date="2023-05" db="EMBL/GenBank/DDBJ databases">
        <authorList>
            <consortium name="Lawrence Berkeley National Laboratory"/>
            <person name="Steindorff A."/>
            <person name="Hensen N."/>
            <person name="Bonometti L."/>
            <person name="Westerberg I."/>
            <person name="Brannstrom I.O."/>
            <person name="Guillou S."/>
            <person name="Cros-Aarteil S."/>
            <person name="Calhoun S."/>
            <person name="Haridas S."/>
            <person name="Kuo A."/>
            <person name="Mondo S."/>
            <person name="Pangilinan J."/>
            <person name="Riley R."/>
            <person name="Labutti K."/>
            <person name="Andreopoulos B."/>
            <person name="Lipzen A."/>
            <person name="Chen C."/>
            <person name="Yanf M."/>
            <person name="Daum C."/>
            <person name="Ng V."/>
            <person name="Clum A."/>
            <person name="Ohm R."/>
            <person name="Martin F."/>
            <person name="Silar P."/>
            <person name="Natvig D."/>
            <person name="Lalanne C."/>
            <person name="Gautier V."/>
            <person name="Ament-Velasquez S.L."/>
            <person name="Kruys A."/>
            <person name="Hutchinson M.I."/>
            <person name="Powell A.J."/>
            <person name="Barry K."/>
            <person name="Miller A.N."/>
            <person name="Grigoriev I.V."/>
            <person name="Debuchy R."/>
            <person name="Gladieux P."/>
            <person name="Thoren M.H."/>
            <person name="Johannesson H."/>
        </authorList>
    </citation>
    <scope>NUCLEOTIDE SEQUENCE</scope>
    <source>
        <strain evidence="3">CBS 508.74</strain>
    </source>
</reference>
<name>A0AAN6QBW9_9PEZI</name>
<dbReference type="PANTHER" id="PTHR38795">
    <property type="entry name" value="DUF6604 DOMAIN-CONTAINING PROTEIN"/>
    <property type="match status" value="1"/>
</dbReference>
<keyword evidence="4" id="KW-1185">Reference proteome</keyword>
<evidence type="ECO:0000259" key="2">
    <source>
        <dbReference type="Pfam" id="PF20253"/>
    </source>
</evidence>
<dbReference type="EMBL" id="MU853374">
    <property type="protein sequence ID" value="KAK4107387.1"/>
    <property type="molecule type" value="Genomic_DNA"/>
</dbReference>
<evidence type="ECO:0000256" key="1">
    <source>
        <dbReference type="SAM" id="MobiDB-lite"/>
    </source>
</evidence>
<dbReference type="RefSeq" id="XP_064664957.1">
    <property type="nucleotide sequence ID" value="XM_064818273.1"/>
</dbReference>
<feature type="region of interest" description="Disordered" evidence="1">
    <location>
        <begin position="93"/>
        <end position="121"/>
    </location>
</feature>
<dbReference type="Pfam" id="PF20253">
    <property type="entry name" value="DUF6604"/>
    <property type="match status" value="1"/>
</dbReference>
<dbReference type="Proteomes" id="UP001302812">
    <property type="component" value="Unassembled WGS sequence"/>
</dbReference>
<reference evidence="3" key="1">
    <citation type="journal article" date="2023" name="Mol. Phylogenet. Evol.">
        <title>Genome-scale phylogeny and comparative genomics of the fungal order Sordariales.</title>
        <authorList>
            <person name="Hensen N."/>
            <person name="Bonometti L."/>
            <person name="Westerberg I."/>
            <person name="Brannstrom I.O."/>
            <person name="Guillou S."/>
            <person name="Cros-Aarteil S."/>
            <person name="Calhoun S."/>
            <person name="Haridas S."/>
            <person name="Kuo A."/>
            <person name="Mondo S."/>
            <person name="Pangilinan J."/>
            <person name="Riley R."/>
            <person name="LaButti K."/>
            <person name="Andreopoulos B."/>
            <person name="Lipzen A."/>
            <person name="Chen C."/>
            <person name="Yan M."/>
            <person name="Daum C."/>
            <person name="Ng V."/>
            <person name="Clum A."/>
            <person name="Steindorff A."/>
            <person name="Ohm R.A."/>
            <person name="Martin F."/>
            <person name="Silar P."/>
            <person name="Natvig D.O."/>
            <person name="Lalanne C."/>
            <person name="Gautier V."/>
            <person name="Ament-Velasquez S.L."/>
            <person name="Kruys A."/>
            <person name="Hutchinson M.I."/>
            <person name="Powell A.J."/>
            <person name="Barry K."/>
            <person name="Miller A.N."/>
            <person name="Grigoriev I.V."/>
            <person name="Debuchy R."/>
            <person name="Gladieux P."/>
            <person name="Hiltunen Thoren M."/>
            <person name="Johannesson H."/>
        </authorList>
    </citation>
    <scope>NUCLEOTIDE SEQUENCE</scope>
    <source>
        <strain evidence="3">CBS 508.74</strain>
    </source>
</reference>
<sequence>MALNCGFGGAVLGPLESHGQGQGLAAFTAQRLVNCQGNQLFRRAAADGDLRFRVGRDGCPKKLNGLGTWRRYKLGQAQFTSWLKQTADRLVSRKQEEPNGGEEGGAAAAQQSRRQKKKAKAAAAAGIPIPINLDPRNEKFVHWSQLEILAQRVADNADQEDVPDSALNILRDVVGTLSMKFAFTRTVLQCTSWNSPHTGYMPSPAREIRAGQETDKDVRRKATLSQLSPVEMLQLLDDAVTSQLEGLLTLDYFELYDVAVAWLESLSTALGPELQQRLGPKDGDSPAYLGNLPVQLAEAVSRPSESGTKMVEQAEVLDTLVGSCRQFLEEKQGQSTLG</sequence>
<dbReference type="InterPro" id="IPR046539">
    <property type="entry name" value="DUF6604"/>
</dbReference>